<sequence length="81" mass="8155">MGGERRAAVSIAVRMEISTDAAISALLNAKQGAVQSEIAFSVAAKALDAQQAAGDAAVGLIESAARLGKAAGRGERFDAVR</sequence>
<evidence type="ECO:0000313" key="1">
    <source>
        <dbReference type="EMBL" id="QDU90761.1"/>
    </source>
</evidence>
<keyword evidence="2" id="KW-1185">Reference proteome</keyword>
<proteinExistence type="predicted"/>
<dbReference type="AlphaFoldDB" id="A0A518DH07"/>
<accession>A0A518DH07</accession>
<dbReference type="EMBL" id="CP036291">
    <property type="protein sequence ID" value="QDU90761.1"/>
    <property type="molecule type" value="Genomic_DNA"/>
</dbReference>
<name>A0A518DH07_9BACT</name>
<dbReference type="Proteomes" id="UP000317429">
    <property type="component" value="Chromosome"/>
</dbReference>
<evidence type="ECO:0000313" key="2">
    <source>
        <dbReference type="Proteomes" id="UP000317429"/>
    </source>
</evidence>
<protein>
    <submittedName>
        <fullName evidence="1">Uncharacterized protein</fullName>
    </submittedName>
</protein>
<dbReference type="KEGG" id="pnd:Pla175_41730"/>
<gene>
    <name evidence="1" type="ORF">Pla175_41730</name>
</gene>
<reference evidence="1 2" key="1">
    <citation type="submission" date="2019-02" db="EMBL/GenBank/DDBJ databases">
        <title>Deep-cultivation of Planctomycetes and their phenomic and genomic characterization uncovers novel biology.</title>
        <authorList>
            <person name="Wiegand S."/>
            <person name="Jogler M."/>
            <person name="Boedeker C."/>
            <person name="Pinto D."/>
            <person name="Vollmers J."/>
            <person name="Rivas-Marin E."/>
            <person name="Kohn T."/>
            <person name="Peeters S.H."/>
            <person name="Heuer A."/>
            <person name="Rast P."/>
            <person name="Oberbeckmann S."/>
            <person name="Bunk B."/>
            <person name="Jeske O."/>
            <person name="Meyerdierks A."/>
            <person name="Storesund J.E."/>
            <person name="Kallscheuer N."/>
            <person name="Luecker S."/>
            <person name="Lage O.M."/>
            <person name="Pohl T."/>
            <person name="Merkel B.J."/>
            <person name="Hornburger P."/>
            <person name="Mueller R.-W."/>
            <person name="Bruemmer F."/>
            <person name="Labrenz M."/>
            <person name="Spormann A.M."/>
            <person name="Op den Camp H."/>
            <person name="Overmann J."/>
            <person name="Amann R."/>
            <person name="Jetten M.S.M."/>
            <person name="Mascher T."/>
            <person name="Medema M.H."/>
            <person name="Devos D.P."/>
            <person name="Kaster A.-K."/>
            <person name="Ovreas L."/>
            <person name="Rohde M."/>
            <person name="Galperin M.Y."/>
            <person name="Jogler C."/>
        </authorList>
    </citation>
    <scope>NUCLEOTIDE SEQUENCE [LARGE SCALE GENOMIC DNA]</scope>
    <source>
        <strain evidence="1 2">Pla175</strain>
    </source>
</reference>
<organism evidence="1 2">
    <name type="scientific">Pirellulimonas nuda</name>
    <dbReference type="NCBI Taxonomy" id="2528009"/>
    <lineage>
        <taxon>Bacteria</taxon>
        <taxon>Pseudomonadati</taxon>
        <taxon>Planctomycetota</taxon>
        <taxon>Planctomycetia</taxon>
        <taxon>Pirellulales</taxon>
        <taxon>Lacipirellulaceae</taxon>
        <taxon>Pirellulimonas</taxon>
    </lineage>
</organism>